<accession>A0AB35T6D7</accession>
<dbReference type="AlphaFoldDB" id="A0AB35T6D7"/>
<dbReference type="EMBL" id="JAWXXX010000001">
    <property type="protein sequence ID" value="MDX5893693.1"/>
    <property type="molecule type" value="Genomic_DNA"/>
</dbReference>
<organism evidence="11 12">
    <name type="scientific">Rubrobacter radiotolerans</name>
    <name type="common">Arthrobacter radiotolerans</name>
    <dbReference type="NCBI Taxonomy" id="42256"/>
    <lineage>
        <taxon>Bacteria</taxon>
        <taxon>Bacillati</taxon>
        <taxon>Actinomycetota</taxon>
        <taxon>Rubrobacteria</taxon>
        <taxon>Rubrobacterales</taxon>
        <taxon>Rubrobacteraceae</taxon>
        <taxon>Rubrobacter</taxon>
    </lineage>
</organism>
<evidence type="ECO:0000256" key="1">
    <source>
        <dbReference type="ARBA" id="ARBA00004141"/>
    </source>
</evidence>
<dbReference type="SUPFAM" id="SSF161093">
    <property type="entry name" value="MgtE membrane domain-like"/>
    <property type="match status" value="2"/>
</dbReference>
<feature type="transmembrane region" description="Helical" evidence="9">
    <location>
        <begin position="385"/>
        <end position="405"/>
    </location>
</feature>
<dbReference type="InterPro" id="IPR006667">
    <property type="entry name" value="SLC41_membr_dom"/>
</dbReference>
<feature type="transmembrane region" description="Helical" evidence="9">
    <location>
        <begin position="329"/>
        <end position="348"/>
    </location>
</feature>
<feature type="domain" description="SLC41A/MgtE integral membrane" evidence="10">
    <location>
        <begin position="294"/>
        <end position="440"/>
    </location>
</feature>
<evidence type="ECO:0000259" key="10">
    <source>
        <dbReference type="Pfam" id="PF01769"/>
    </source>
</evidence>
<reference evidence="11" key="1">
    <citation type="submission" date="2023-11" db="EMBL/GenBank/DDBJ databases">
        <title>MicrobeMod: A computational toolkit for identifying prokaryotic methylation and restriction-modification with nanopore sequencing.</title>
        <authorList>
            <person name="Crits-Christoph A."/>
            <person name="Kang S.C."/>
            <person name="Lee H."/>
            <person name="Ostrov N."/>
        </authorList>
    </citation>
    <scope>NUCLEOTIDE SEQUENCE</scope>
    <source>
        <strain evidence="11">ATCC 51242</strain>
    </source>
</reference>
<dbReference type="InterPro" id="IPR045349">
    <property type="entry name" value="SLC41A1-3"/>
</dbReference>
<sequence>MAEERKTPAAEVRPSRRERLRGRIEGRPRISPRVLGYLTEEKESLRQGFVALFISSVGELFAGVALASITNTLEELVGLAILIPAAIAMRGAIFGAMGSRISTAIHTGLFELNLRRGALAENVQAAIALSLVSSVFLAVLARYLSGILGIPTALTIVDYVIISTVAGLLAGAILLVITLLVTRLSVRREWDMDNIVAPILTAAGDILTLPALVLATYLIGIPVFSVSFSGVLVLVAGLALYLGLRYGAPGLRRILNESLPILALNGFVVILVGLALEDRLDQFLAFPVLLILLPAFLQEGGALGGILASRLSSKVHLGLIEARPLPQWTAFKDFTLVYIFAVGVFVFIGGASHLIAEGLAATLSPGFLATLGLDGETLSPGFFQMIGLSTLAGLIATTAAVLAAYYGSVTSYRLGLDPDTYGIPIITAAVDLLGFLSLIIALIVFGLAG</sequence>
<feature type="transmembrane region" description="Helical" evidence="9">
    <location>
        <begin position="425"/>
        <end position="448"/>
    </location>
</feature>
<evidence type="ECO:0000256" key="8">
    <source>
        <dbReference type="ARBA" id="ARBA00023136"/>
    </source>
</evidence>
<feature type="transmembrane region" description="Helical" evidence="9">
    <location>
        <begin position="49"/>
        <end position="70"/>
    </location>
</feature>
<comment type="similarity">
    <text evidence="2">Belongs to the SLC41A transporter family.</text>
</comment>
<dbReference type="PANTHER" id="PTHR16228:SF7">
    <property type="entry name" value="SLC41A_MGTE INTEGRAL MEMBRANE DOMAIN-CONTAINING PROTEIN"/>
    <property type="match status" value="1"/>
</dbReference>
<keyword evidence="4 9" id="KW-0812">Transmembrane</keyword>
<dbReference type="PANTHER" id="PTHR16228">
    <property type="entry name" value="DIVALENT CATION TRANSPORTER SOLUTE CARRIER FAMILY 41"/>
    <property type="match status" value="1"/>
</dbReference>
<feature type="transmembrane region" description="Helical" evidence="9">
    <location>
        <begin position="219"/>
        <end position="242"/>
    </location>
</feature>
<dbReference type="Gene3D" id="1.10.357.20">
    <property type="entry name" value="SLC41 divalent cation transporters, integral membrane domain"/>
    <property type="match status" value="2"/>
</dbReference>
<evidence type="ECO:0000256" key="5">
    <source>
        <dbReference type="ARBA" id="ARBA00022842"/>
    </source>
</evidence>
<evidence type="ECO:0000256" key="6">
    <source>
        <dbReference type="ARBA" id="ARBA00022989"/>
    </source>
</evidence>
<dbReference type="RefSeq" id="WP_143533864.1">
    <property type="nucleotide sequence ID" value="NZ_CP007514.1"/>
</dbReference>
<feature type="transmembrane region" description="Helical" evidence="9">
    <location>
        <begin position="76"/>
        <end position="98"/>
    </location>
</feature>
<proteinExistence type="inferred from homology"/>
<comment type="caution">
    <text evidence="11">The sequence shown here is derived from an EMBL/GenBank/DDBJ whole genome shotgun (WGS) entry which is preliminary data.</text>
</comment>
<keyword evidence="7" id="KW-0406">Ion transport</keyword>
<evidence type="ECO:0000313" key="11">
    <source>
        <dbReference type="EMBL" id="MDX5893693.1"/>
    </source>
</evidence>
<feature type="domain" description="SLC41A/MgtE integral membrane" evidence="10">
    <location>
        <begin position="83"/>
        <end position="214"/>
    </location>
</feature>
<feature type="transmembrane region" description="Helical" evidence="9">
    <location>
        <begin position="156"/>
        <end position="182"/>
    </location>
</feature>
<keyword evidence="6 9" id="KW-1133">Transmembrane helix</keyword>
<feature type="transmembrane region" description="Helical" evidence="9">
    <location>
        <begin position="194"/>
        <end position="213"/>
    </location>
</feature>
<protein>
    <submittedName>
        <fullName evidence="11">Magnesium transporter</fullName>
    </submittedName>
</protein>
<keyword evidence="8 9" id="KW-0472">Membrane</keyword>
<feature type="transmembrane region" description="Helical" evidence="9">
    <location>
        <begin position="254"/>
        <end position="276"/>
    </location>
</feature>
<feature type="transmembrane region" description="Helical" evidence="9">
    <location>
        <begin position="119"/>
        <end position="144"/>
    </location>
</feature>
<keyword evidence="3" id="KW-0813">Transport</keyword>
<name>A0AB35T6D7_RUBRA</name>
<evidence type="ECO:0000256" key="2">
    <source>
        <dbReference type="ARBA" id="ARBA00009749"/>
    </source>
</evidence>
<feature type="transmembrane region" description="Helical" evidence="9">
    <location>
        <begin position="282"/>
        <end position="308"/>
    </location>
</feature>
<keyword evidence="5" id="KW-0460">Magnesium</keyword>
<dbReference type="GO" id="GO:0008324">
    <property type="term" value="F:monoatomic cation transmembrane transporter activity"/>
    <property type="evidence" value="ECO:0007669"/>
    <property type="project" value="InterPro"/>
</dbReference>
<evidence type="ECO:0000256" key="7">
    <source>
        <dbReference type="ARBA" id="ARBA00023065"/>
    </source>
</evidence>
<gene>
    <name evidence="11" type="ORF">SIL72_06590</name>
</gene>
<evidence type="ECO:0000256" key="9">
    <source>
        <dbReference type="SAM" id="Phobius"/>
    </source>
</evidence>
<dbReference type="Proteomes" id="UP001281130">
    <property type="component" value="Unassembled WGS sequence"/>
</dbReference>
<dbReference type="Pfam" id="PF01769">
    <property type="entry name" value="MgtE"/>
    <property type="match status" value="2"/>
</dbReference>
<dbReference type="InterPro" id="IPR036739">
    <property type="entry name" value="SLC41_membr_dom_sf"/>
</dbReference>
<comment type="subcellular location">
    <subcellularLocation>
        <location evidence="1">Membrane</location>
        <topology evidence="1">Multi-pass membrane protein</topology>
    </subcellularLocation>
</comment>
<dbReference type="GO" id="GO:0016020">
    <property type="term" value="C:membrane"/>
    <property type="evidence" value="ECO:0007669"/>
    <property type="project" value="UniProtKB-SubCell"/>
</dbReference>
<evidence type="ECO:0000256" key="3">
    <source>
        <dbReference type="ARBA" id="ARBA00022448"/>
    </source>
</evidence>
<evidence type="ECO:0000313" key="12">
    <source>
        <dbReference type="Proteomes" id="UP001281130"/>
    </source>
</evidence>
<evidence type="ECO:0000256" key="4">
    <source>
        <dbReference type="ARBA" id="ARBA00022692"/>
    </source>
</evidence>